<dbReference type="Proteomes" id="UP001472677">
    <property type="component" value="Unassembled WGS sequence"/>
</dbReference>
<keyword evidence="1" id="KW-0732">Signal</keyword>
<sequence length="156" mass="17479">MHKITFFLLAWLAGTSKWKGNTKVERLSTEGGSTQLAPAFREKAYLVGVLVPKNKNFLLRVLLLDEACELSHWKSFLSLFLQCVWLPPFHQSLFIALILDRISSHSKCFCLGSSCSLAFFPNSKCFFFGQAVFSSKKGISELAADYQSVMAEVSNL</sequence>
<comment type="caution">
    <text evidence="2">The sequence shown here is derived from an EMBL/GenBank/DDBJ whole genome shotgun (WGS) entry which is preliminary data.</text>
</comment>
<evidence type="ECO:0000313" key="2">
    <source>
        <dbReference type="EMBL" id="KAK8499173.1"/>
    </source>
</evidence>
<feature type="chain" id="PRO_5047249936" evidence="1">
    <location>
        <begin position="21"/>
        <end position="156"/>
    </location>
</feature>
<dbReference type="EMBL" id="JBBPBM010000239">
    <property type="protein sequence ID" value="KAK8499173.1"/>
    <property type="molecule type" value="Genomic_DNA"/>
</dbReference>
<name>A0ABR2AYP7_9ROSI</name>
<accession>A0ABR2AYP7</accession>
<reference evidence="2 3" key="1">
    <citation type="journal article" date="2024" name="G3 (Bethesda)">
        <title>Genome assembly of Hibiscus sabdariffa L. provides insights into metabolisms of medicinal natural products.</title>
        <authorList>
            <person name="Kim T."/>
        </authorList>
    </citation>
    <scope>NUCLEOTIDE SEQUENCE [LARGE SCALE GENOMIC DNA]</scope>
    <source>
        <strain evidence="2">TK-2024</strain>
        <tissue evidence="2">Old leaves</tissue>
    </source>
</reference>
<feature type="signal peptide" evidence="1">
    <location>
        <begin position="1"/>
        <end position="20"/>
    </location>
</feature>
<protein>
    <submittedName>
        <fullName evidence="2">Uncharacterized protein</fullName>
    </submittedName>
</protein>
<evidence type="ECO:0000313" key="3">
    <source>
        <dbReference type="Proteomes" id="UP001472677"/>
    </source>
</evidence>
<gene>
    <name evidence="2" type="ORF">V6N12_076023</name>
</gene>
<proteinExistence type="predicted"/>
<keyword evidence="3" id="KW-1185">Reference proteome</keyword>
<organism evidence="2 3">
    <name type="scientific">Hibiscus sabdariffa</name>
    <name type="common">roselle</name>
    <dbReference type="NCBI Taxonomy" id="183260"/>
    <lineage>
        <taxon>Eukaryota</taxon>
        <taxon>Viridiplantae</taxon>
        <taxon>Streptophyta</taxon>
        <taxon>Embryophyta</taxon>
        <taxon>Tracheophyta</taxon>
        <taxon>Spermatophyta</taxon>
        <taxon>Magnoliopsida</taxon>
        <taxon>eudicotyledons</taxon>
        <taxon>Gunneridae</taxon>
        <taxon>Pentapetalae</taxon>
        <taxon>rosids</taxon>
        <taxon>malvids</taxon>
        <taxon>Malvales</taxon>
        <taxon>Malvaceae</taxon>
        <taxon>Malvoideae</taxon>
        <taxon>Hibiscus</taxon>
    </lineage>
</organism>
<evidence type="ECO:0000256" key="1">
    <source>
        <dbReference type="SAM" id="SignalP"/>
    </source>
</evidence>